<reference evidence="2 3" key="1">
    <citation type="journal article" date="2016" name="PLoS Pathog.">
        <title>Biosynthesis of antibiotic leucinostatins in bio-control fungus Purpureocillium lilacinum and their inhibition on phytophthora revealed by genome mining.</title>
        <authorList>
            <person name="Wang G."/>
            <person name="Liu Z."/>
            <person name="Lin R."/>
            <person name="Li E."/>
            <person name="Mao Z."/>
            <person name="Ling J."/>
            <person name="Yang Y."/>
            <person name="Yin W.B."/>
            <person name="Xie B."/>
        </authorList>
    </citation>
    <scope>NUCLEOTIDE SEQUENCE [LARGE SCALE GENOMIC DNA]</scope>
    <source>
        <strain evidence="2">170</strain>
    </source>
</reference>
<dbReference type="EMBL" id="LSBJ02000003">
    <property type="protein sequence ID" value="OAQ68539.1"/>
    <property type="molecule type" value="Genomic_DNA"/>
</dbReference>
<protein>
    <recommendedName>
        <fullName evidence="4">Myb-like domain-containing protein</fullName>
    </recommendedName>
</protein>
<dbReference type="Proteomes" id="UP000078397">
    <property type="component" value="Unassembled WGS sequence"/>
</dbReference>
<gene>
    <name evidence="2" type="ORF">VFPPC_13697</name>
</gene>
<accession>A0A179FU53</accession>
<proteinExistence type="predicted"/>
<comment type="caution">
    <text evidence="2">The sequence shown here is derived from an EMBL/GenBank/DDBJ whole genome shotgun (WGS) entry which is preliminary data.</text>
</comment>
<feature type="compositionally biased region" description="Acidic residues" evidence="1">
    <location>
        <begin position="469"/>
        <end position="480"/>
    </location>
</feature>
<feature type="region of interest" description="Disordered" evidence="1">
    <location>
        <begin position="551"/>
        <end position="578"/>
    </location>
</feature>
<evidence type="ECO:0000313" key="2">
    <source>
        <dbReference type="EMBL" id="OAQ68539.1"/>
    </source>
</evidence>
<feature type="region of interest" description="Disordered" evidence="1">
    <location>
        <begin position="407"/>
        <end position="535"/>
    </location>
</feature>
<dbReference type="OrthoDB" id="5398572at2759"/>
<feature type="compositionally biased region" description="Low complexity" evidence="1">
    <location>
        <begin position="554"/>
        <end position="571"/>
    </location>
</feature>
<keyword evidence="3" id="KW-1185">Reference proteome</keyword>
<name>A0A179FU53_METCM</name>
<dbReference type="GeneID" id="28855464"/>
<evidence type="ECO:0008006" key="4">
    <source>
        <dbReference type="Google" id="ProtNLM"/>
    </source>
</evidence>
<dbReference type="RefSeq" id="XP_018145389.1">
    <property type="nucleotide sequence ID" value="XM_018291470.1"/>
</dbReference>
<sequence length="678" mass="76683">METRTRGRRRNNPSREATRSPQYPTAQQSTPRSAASKASRYGSLSKDPIPRRSAPRPPKADSVVSLGSRVRPNSEIDEDEAQEDREEESQEQQTPGPDNEETYQIMLSLLEDFKRAVDELHHRLVNGDRENIVFATILKSKRTAFYSLLEYYQQPQSDSPFIDPERIARLSQNTAVGLTNVLFRANIVNAVDGIQQLHHQTEKDTLSFLNDLNNAFSHLFTSEAASKDHQKLALNLRTCLAIEVLAADPGHFNVKEIIASAFCKDTDTKDYAKLFANGPFKRLTDNSEDEVSDDEADLISERVTHLYRLLHKDEKGHGLEGLKNEYSREKTMQGLQKCLFEWYNVLKDADRNDKAGSNGLPETGRESWHDAEETIPDSVSESQPIMRPTDQEKRGASLFQGAQSFRELQSTSPRRTQRPPPSNQQQHRKAPSIAPSDYSQDDTRDLLLGNIIRSPAQPRGRKRTHQEVHDDDEDEGEFEDDTRQVPDSRLAQVKAFSAAQAAKRPRASRPEPSQEMPPPPIPNRTTSSPKSTPDFDALRERKNEIVTWRRALNASSQTPPSTTATSYTVASGPKQRHPWSHHDSLCLIRLISEVGAKWSIIEQKHSHKFERARDQQAYRDKARNLKVDFLMTDTVLPPGFDKVALAGNQIRKLEALGKNPERLEADLDADENPINTDL</sequence>
<evidence type="ECO:0000256" key="1">
    <source>
        <dbReference type="SAM" id="MobiDB-lite"/>
    </source>
</evidence>
<evidence type="ECO:0000313" key="3">
    <source>
        <dbReference type="Proteomes" id="UP000078397"/>
    </source>
</evidence>
<dbReference type="KEGG" id="pchm:VFPPC_13697"/>
<feature type="region of interest" description="Disordered" evidence="1">
    <location>
        <begin position="1"/>
        <end position="100"/>
    </location>
</feature>
<feature type="compositionally biased region" description="Low complexity" evidence="1">
    <location>
        <begin position="491"/>
        <end position="502"/>
    </location>
</feature>
<feature type="region of interest" description="Disordered" evidence="1">
    <location>
        <begin position="351"/>
        <end position="395"/>
    </location>
</feature>
<dbReference type="AlphaFoldDB" id="A0A179FU53"/>
<dbReference type="STRING" id="1380566.A0A179FU53"/>
<organism evidence="2 3">
    <name type="scientific">Pochonia chlamydosporia 170</name>
    <dbReference type="NCBI Taxonomy" id="1380566"/>
    <lineage>
        <taxon>Eukaryota</taxon>
        <taxon>Fungi</taxon>
        <taxon>Dikarya</taxon>
        <taxon>Ascomycota</taxon>
        <taxon>Pezizomycotina</taxon>
        <taxon>Sordariomycetes</taxon>
        <taxon>Hypocreomycetidae</taxon>
        <taxon>Hypocreales</taxon>
        <taxon>Clavicipitaceae</taxon>
        <taxon>Pochonia</taxon>
    </lineage>
</organism>
<feature type="compositionally biased region" description="Basic residues" evidence="1">
    <location>
        <begin position="1"/>
        <end position="12"/>
    </location>
</feature>
<feature type="compositionally biased region" description="Polar residues" evidence="1">
    <location>
        <begin position="19"/>
        <end position="33"/>
    </location>
</feature>
<feature type="compositionally biased region" description="Basic and acidic residues" evidence="1">
    <location>
        <begin position="363"/>
        <end position="372"/>
    </location>
</feature>
<feature type="compositionally biased region" description="Acidic residues" evidence="1">
    <location>
        <begin position="75"/>
        <end position="90"/>
    </location>
</feature>